<evidence type="ECO:0000313" key="2">
    <source>
        <dbReference type="Proteomes" id="UP000316298"/>
    </source>
</evidence>
<comment type="caution">
    <text evidence="1">The sequence shown here is derived from an EMBL/GenBank/DDBJ whole genome shotgun (WGS) entry which is preliminary data.</text>
</comment>
<sequence length="358" mass="39179">MPADDFLMEEHLDAAVGNILQAVISRPELYERLRPPQTRIVKSKGTDYKAFTVRTGGKAVIRMGGATYRVLNALTSTAATYFVADERGKRPSAYWPAARNRLASAIDCYASPLRSASVRPIEISPRQATAATSFAQYAYRFVICHELAHVALDHTFGAGADPDNVDSLRASQDEELSADAFALRLQLGSLPHPDLIVTALSAPVYFIFLLRAFDDFRLALMGELVDHEQWSIEYSHPPYLHRIFNLMREATALVGDDAGEGLGAVQGALEELVQKVWSAALESRDKVAAKATELLADPKLTDAAELTELLTKSPIGVLQALDANPQWHLPAWPFHATVPTELTTFLELSPAGRARSIA</sequence>
<proteinExistence type="predicted"/>
<evidence type="ECO:0008006" key="3">
    <source>
        <dbReference type="Google" id="ProtNLM"/>
    </source>
</evidence>
<dbReference type="OrthoDB" id="5184233at2"/>
<dbReference type="Proteomes" id="UP000316298">
    <property type="component" value="Unassembled WGS sequence"/>
</dbReference>
<protein>
    <recommendedName>
        <fullName evidence="3">Peptidase U49-like protein</fullName>
    </recommendedName>
</protein>
<gene>
    <name evidence="1" type="ORF">FB475_5161</name>
</gene>
<dbReference type="AlphaFoldDB" id="A0A542EAA8"/>
<name>A0A542EAA8_9ACTN</name>
<dbReference type="RefSeq" id="WP_141859103.1">
    <property type="nucleotide sequence ID" value="NZ_BAAAKA010000005.1"/>
</dbReference>
<evidence type="ECO:0000313" key="1">
    <source>
        <dbReference type="EMBL" id="TQJ12229.1"/>
    </source>
</evidence>
<dbReference type="EMBL" id="VFMM01000002">
    <property type="protein sequence ID" value="TQJ12229.1"/>
    <property type="molecule type" value="Genomic_DNA"/>
</dbReference>
<organism evidence="1 2">
    <name type="scientific">Kribbella jejuensis</name>
    <dbReference type="NCBI Taxonomy" id="236068"/>
    <lineage>
        <taxon>Bacteria</taxon>
        <taxon>Bacillati</taxon>
        <taxon>Actinomycetota</taxon>
        <taxon>Actinomycetes</taxon>
        <taxon>Propionibacteriales</taxon>
        <taxon>Kribbellaceae</taxon>
        <taxon>Kribbella</taxon>
    </lineage>
</organism>
<accession>A0A542EAA8</accession>
<keyword evidence="2" id="KW-1185">Reference proteome</keyword>
<reference evidence="1 2" key="1">
    <citation type="submission" date="2019-06" db="EMBL/GenBank/DDBJ databases">
        <title>Sequencing the genomes of 1000 actinobacteria strains.</title>
        <authorList>
            <person name="Klenk H.-P."/>
        </authorList>
    </citation>
    <scope>NUCLEOTIDE SEQUENCE [LARGE SCALE GENOMIC DNA]</scope>
    <source>
        <strain evidence="1 2">DSM 17305</strain>
    </source>
</reference>